<proteinExistence type="predicted"/>
<feature type="compositionally biased region" description="Low complexity" evidence="2">
    <location>
        <begin position="312"/>
        <end position="344"/>
    </location>
</feature>
<comment type="caution">
    <text evidence="3">The sequence shown here is derived from an EMBL/GenBank/DDBJ whole genome shotgun (WGS) entry which is preliminary data.</text>
</comment>
<feature type="coiled-coil region" evidence="1">
    <location>
        <begin position="201"/>
        <end position="255"/>
    </location>
</feature>
<dbReference type="EMBL" id="JASNQZ010000015">
    <property type="protein sequence ID" value="KAL0946893.1"/>
    <property type="molecule type" value="Genomic_DNA"/>
</dbReference>
<evidence type="ECO:0000256" key="1">
    <source>
        <dbReference type="SAM" id="Coils"/>
    </source>
</evidence>
<name>A0ABR3IUD9_9AGAR</name>
<feature type="region of interest" description="Disordered" evidence="2">
    <location>
        <begin position="311"/>
        <end position="348"/>
    </location>
</feature>
<gene>
    <name evidence="3" type="ORF">HGRIS_013057</name>
</gene>
<feature type="compositionally biased region" description="Gly residues" evidence="2">
    <location>
        <begin position="57"/>
        <end position="67"/>
    </location>
</feature>
<feature type="region of interest" description="Disordered" evidence="2">
    <location>
        <begin position="1"/>
        <end position="187"/>
    </location>
</feature>
<feature type="compositionally biased region" description="Low complexity" evidence="2">
    <location>
        <begin position="39"/>
        <end position="56"/>
    </location>
</feature>
<evidence type="ECO:0000256" key="2">
    <source>
        <dbReference type="SAM" id="MobiDB-lite"/>
    </source>
</evidence>
<feature type="compositionally biased region" description="Polar residues" evidence="2">
    <location>
        <begin position="144"/>
        <end position="158"/>
    </location>
</feature>
<accession>A0ABR3IUD9</accession>
<keyword evidence="1" id="KW-0175">Coiled coil</keyword>
<feature type="compositionally biased region" description="Polar residues" evidence="2">
    <location>
        <begin position="1"/>
        <end position="33"/>
    </location>
</feature>
<sequence>MYPTHQDNGWQSREGRTTISSWGNPPEPTSASGNGADVPAASSTSASGATPGWGNAASGGWGSGSGWGTAAASSGWGASTEGRGSEWGNGGSGAEAESKAKESSKMASTDAGIANAVKDNSPAADHHPNDSRPKVRPMVKIPESTPQSSKLKTPQSAVAGSPTKARPMDPPPRPSSPRKERSMGSKYPDIKAALSEKLPRAVRLQIRYDQLTRELEQAKVLLASPQYGHVHDSARDGMEATRKSLEIELARVKRDLLAEIAFLAKLPENPKPSIHDYLPERDDEQLTIYTTQLRMWIEDVRKHLMHRIQHNAQARQQAAPKAPLESGELEESASPASSSSVAVEGADKQQSLLEQITSRLESLDMRMDEIAETSDAAIRRPFSLESITNDHIAADIEVDPHPLVSKTAKITPVANVLDAKMEAEVHRIADLLSREQAMTNELNELKALGAEVARKRQKLQADIALYNERMTSLGSQTRQIEEGLIRLENETPEPQTTTSDLTQLSPHLELAVRQILDHDIQPYLEQLYQDAEQQVQQLDTTIYSSTFERLKPALDVIQSLGASFLANPNPNT</sequence>
<evidence type="ECO:0000313" key="3">
    <source>
        <dbReference type="EMBL" id="KAL0946893.1"/>
    </source>
</evidence>
<feature type="coiled-coil region" evidence="1">
    <location>
        <begin position="428"/>
        <end position="462"/>
    </location>
</feature>
<feature type="compositionally biased region" description="Low complexity" evidence="2">
    <location>
        <begin position="68"/>
        <end position="82"/>
    </location>
</feature>
<protein>
    <submittedName>
        <fullName evidence="3">Uncharacterized protein</fullName>
    </submittedName>
</protein>
<dbReference type="Proteomes" id="UP001556367">
    <property type="component" value="Unassembled WGS sequence"/>
</dbReference>
<keyword evidence="4" id="KW-1185">Reference proteome</keyword>
<feature type="compositionally biased region" description="Basic and acidic residues" evidence="2">
    <location>
        <begin position="124"/>
        <end position="133"/>
    </location>
</feature>
<evidence type="ECO:0000313" key="4">
    <source>
        <dbReference type="Proteomes" id="UP001556367"/>
    </source>
</evidence>
<organism evidence="3 4">
    <name type="scientific">Hohenbuehelia grisea</name>
    <dbReference type="NCBI Taxonomy" id="104357"/>
    <lineage>
        <taxon>Eukaryota</taxon>
        <taxon>Fungi</taxon>
        <taxon>Dikarya</taxon>
        <taxon>Basidiomycota</taxon>
        <taxon>Agaricomycotina</taxon>
        <taxon>Agaricomycetes</taxon>
        <taxon>Agaricomycetidae</taxon>
        <taxon>Agaricales</taxon>
        <taxon>Pleurotineae</taxon>
        <taxon>Pleurotaceae</taxon>
        <taxon>Hohenbuehelia</taxon>
    </lineage>
</organism>
<reference evidence="4" key="1">
    <citation type="submission" date="2024-06" db="EMBL/GenBank/DDBJ databases">
        <title>Multi-omics analyses provide insights into the biosynthesis of the anticancer antibiotic pleurotin in Hohenbuehelia grisea.</title>
        <authorList>
            <person name="Weaver J.A."/>
            <person name="Alberti F."/>
        </authorList>
    </citation>
    <scope>NUCLEOTIDE SEQUENCE [LARGE SCALE GENOMIC DNA]</scope>
    <source>
        <strain evidence="4">T-177</strain>
    </source>
</reference>